<dbReference type="EMBL" id="JAMYWD010000012">
    <property type="protein sequence ID" value="KAJ4950548.1"/>
    <property type="molecule type" value="Genomic_DNA"/>
</dbReference>
<name>A0A9Q0GMV4_9MAGN</name>
<reference evidence="1" key="1">
    <citation type="journal article" date="2023" name="Plant J.">
        <title>The genome of the king protea, Protea cynaroides.</title>
        <authorList>
            <person name="Chang J."/>
            <person name="Duong T.A."/>
            <person name="Schoeman C."/>
            <person name="Ma X."/>
            <person name="Roodt D."/>
            <person name="Barker N."/>
            <person name="Li Z."/>
            <person name="Van de Peer Y."/>
            <person name="Mizrachi E."/>
        </authorList>
    </citation>
    <scope>NUCLEOTIDE SEQUENCE</scope>
    <source>
        <tissue evidence="1">Young leaves</tissue>
    </source>
</reference>
<protein>
    <submittedName>
        <fullName evidence="1">Uncharacterized protein</fullName>
    </submittedName>
</protein>
<keyword evidence="2" id="KW-1185">Reference proteome</keyword>
<evidence type="ECO:0000313" key="2">
    <source>
        <dbReference type="Proteomes" id="UP001141806"/>
    </source>
</evidence>
<organism evidence="1 2">
    <name type="scientific">Protea cynaroides</name>
    <dbReference type="NCBI Taxonomy" id="273540"/>
    <lineage>
        <taxon>Eukaryota</taxon>
        <taxon>Viridiplantae</taxon>
        <taxon>Streptophyta</taxon>
        <taxon>Embryophyta</taxon>
        <taxon>Tracheophyta</taxon>
        <taxon>Spermatophyta</taxon>
        <taxon>Magnoliopsida</taxon>
        <taxon>Proteales</taxon>
        <taxon>Proteaceae</taxon>
        <taxon>Protea</taxon>
    </lineage>
</organism>
<comment type="caution">
    <text evidence="1">The sequence shown here is derived from an EMBL/GenBank/DDBJ whole genome shotgun (WGS) entry which is preliminary data.</text>
</comment>
<gene>
    <name evidence="1" type="ORF">NE237_027380</name>
</gene>
<evidence type="ECO:0000313" key="1">
    <source>
        <dbReference type="EMBL" id="KAJ4950548.1"/>
    </source>
</evidence>
<accession>A0A9Q0GMV4</accession>
<dbReference type="AlphaFoldDB" id="A0A9Q0GMV4"/>
<proteinExistence type="predicted"/>
<dbReference type="Proteomes" id="UP001141806">
    <property type="component" value="Unassembled WGS sequence"/>
</dbReference>
<sequence length="197" mass="22495">MGWGAGEVGEEMGIMEENLFFFQLTGVSYSKSFRRSKDLIQQKSHILSAADMQQVVKRRKKHQTARNDDPLLGVDFLFLPDEQEGENEGEGKDSWLYSGTLSLVRMPVLVGQKKWNKIFFGKEGVRRRNTILLSLIQNHKPLKSQVAKMEDMMAVAPRWFGRFGKTGGEQIFENKKNVEQLICKEIGTLPEIAIRFG</sequence>